<evidence type="ECO:0000313" key="2">
    <source>
        <dbReference type="Proteomes" id="UP001469553"/>
    </source>
</evidence>
<reference evidence="1 2" key="1">
    <citation type="submission" date="2021-06" db="EMBL/GenBank/DDBJ databases">
        <authorList>
            <person name="Palmer J.M."/>
        </authorList>
    </citation>
    <scope>NUCLEOTIDE SEQUENCE [LARGE SCALE GENOMIC DNA]</scope>
    <source>
        <strain evidence="1 2">AS_MEX2019</strain>
        <tissue evidence="1">Muscle</tissue>
    </source>
</reference>
<accession>A0ABV0YW56</accession>
<gene>
    <name evidence="1" type="ORF">AMECASPLE_001974</name>
</gene>
<comment type="caution">
    <text evidence="1">The sequence shown here is derived from an EMBL/GenBank/DDBJ whole genome shotgun (WGS) entry which is preliminary data.</text>
</comment>
<dbReference type="Proteomes" id="UP001469553">
    <property type="component" value="Unassembled WGS sequence"/>
</dbReference>
<evidence type="ECO:0000313" key="1">
    <source>
        <dbReference type="EMBL" id="MEQ2298123.1"/>
    </source>
</evidence>
<keyword evidence="2" id="KW-1185">Reference proteome</keyword>
<sequence>MGALYYPVPHTVCLCSSLKGLQTSTAPVRLLLADADFQVSLSSDPPVLILIPVLFKGPEEERSSGCSFLVRVAALNPPEYCKIIPMSASEHLPLNVSDFY</sequence>
<dbReference type="EMBL" id="JAHRIP010047094">
    <property type="protein sequence ID" value="MEQ2298123.1"/>
    <property type="molecule type" value="Genomic_DNA"/>
</dbReference>
<proteinExistence type="predicted"/>
<organism evidence="1 2">
    <name type="scientific">Ameca splendens</name>
    <dbReference type="NCBI Taxonomy" id="208324"/>
    <lineage>
        <taxon>Eukaryota</taxon>
        <taxon>Metazoa</taxon>
        <taxon>Chordata</taxon>
        <taxon>Craniata</taxon>
        <taxon>Vertebrata</taxon>
        <taxon>Euteleostomi</taxon>
        <taxon>Actinopterygii</taxon>
        <taxon>Neopterygii</taxon>
        <taxon>Teleostei</taxon>
        <taxon>Neoteleostei</taxon>
        <taxon>Acanthomorphata</taxon>
        <taxon>Ovalentaria</taxon>
        <taxon>Atherinomorphae</taxon>
        <taxon>Cyprinodontiformes</taxon>
        <taxon>Goodeidae</taxon>
        <taxon>Ameca</taxon>
    </lineage>
</organism>
<protein>
    <submittedName>
        <fullName evidence="1">Uncharacterized protein</fullName>
    </submittedName>
</protein>
<name>A0ABV0YW56_9TELE</name>